<name>A0A0D2NJB2_HYPSF</name>
<protein>
    <submittedName>
        <fullName evidence="2">Uncharacterized protein</fullName>
    </submittedName>
</protein>
<evidence type="ECO:0000313" key="2">
    <source>
        <dbReference type="EMBL" id="KJA18979.1"/>
    </source>
</evidence>
<sequence length="74" mass="7993">MGMPRIRTLSAACRGGGEEETTEASRVAGRPTQQIPRRRAGGVHPAPPGANPPLRIPQRARLHPREAEEGPPRQ</sequence>
<dbReference type="AlphaFoldDB" id="A0A0D2NJB2"/>
<evidence type="ECO:0000313" key="3">
    <source>
        <dbReference type="Proteomes" id="UP000054270"/>
    </source>
</evidence>
<reference evidence="3" key="1">
    <citation type="submission" date="2014-04" db="EMBL/GenBank/DDBJ databases">
        <title>Evolutionary Origins and Diversification of the Mycorrhizal Mutualists.</title>
        <authorList>
            <consortium name="DOE Joint Genome Institute"/>
            <consortium name="Mycorrhizal Genomics Consortium"/>
            <person name="Kohler A."/>
            <person name="Kuo A."/>
            <person name="Nagy L.G."/>
            <person name="Floudas D."/>
            <person name="Copeland A."/>
            <person name="Barry K.W."/>
            <person name="Cichocki N."/>
            <person name="Veneault-Fourrey C."/>
            <person name="LaButti K."/>
            <person name="Lindquist E.A."/>
            <person name="Lipzen A."/>
            <person name="Lundell T."/>
            <person name="Morin E."/>
            <person name="Murat C."/>
            <person name="Riley R."/>
            <person name="Ohm R."/>
            <person name="Sun H."/>
            <person name="Tunlid A."/>
            <person name="Henrissat B."/>
            <person name="Grigoriev I.V."/>
            <person name="Hibbett D.S."/>
            <person name="Martin F."/>
        </authorList>
    </citation>
    <scope>NUCLEOTIDE SEQUENCE [LARGE SCALE GENOMIC DNA]</scope>
    <source>
        <strain evidence="3">FD-334 SS-4</strain>
    </source>
</reference>
<proteinExistence type="predicted"/>
<evidence type="ECO:0000256" key="1">
    <source>
        <dbReference type="SAM" id="MobiDB-lite"/>
    </source>
</evidence>
<feature type="region of interest" description="Disordered" evidence="1">
    <location>
        <begin position="1"/>
        <end position="74"/>
    </location>
</feature>
<feature type="compositionally biased region" description="Basic and acidic residues" evidence="1">
    <location>
        <begin position="63"/>
        <end position="74"/>
    </location>
</feature>
<dbReference type="EMBL" id="KN817582">
    <property type="protein sequence ID" value="KJA18979.1"/>
    <property type="molecule type" value="Genomic_DNA"/>
</dbReference>
<gene>
    <name evidence="2" type="ORF">HYPSUDRAFT_69517</name>
</gene>
<dbReference type="Proteomes" id="UP000054270">
    <property type="component" value="Unassembled WGS sequence"/>
</dbReference>
<accession>A0A0D2NJB2</accession>
<feature type="compositionally biased region" description="Pro residues" evidence="1">
    <location>
        <begin position="45"/>
        <end position="55"/>
    </location>
</feature>
<keyword evidence="3" id="KW-1185">Reference proteome</keyword>
<organism evidence="2 3">
    <name type="scientific">Hypholoma sublateritium (strain FD-334 SS-4)</name>
    <dbReference type="NCBI Taxonomy" id="945553"/>
    <lineage>
        <taxon>Eukaryota</taxon>
        <taxon>Fungi</taxon>
        <taxon>Dikarya</taxon>
        <taxon>Basidiomycota</taxon>
        <taxon>Agaricomycotina</taxon>
        <taxon>Agaricomycetes</taxon>
        <taxon>Agaricomycetidae</taxon>
        <taxon>Agaricales</taxon>
        <taxon>Agaricineae</taxon>
        <taxon>Strophariaceae</taxon>
        <taxon>Hypholoma</taxon>
    </lineage>
</organism>